<protein>
    <recommendedName>
        <fullName evidence="2">Nucleolus and neural progenitor protein-like N-terminal domain-containing protein</fullName>
    </recommendedName>
</protein>
<evidence type="ECO:0000256" key="1">
    <source>
        <dbReference type="SAM" id="Phobius"/>
    </source>
</evidence>
<dbReference type="AlphaFoldDB" id="A0A8S4A8C8"/>
<dbReference type="GO" id="GO:0045747">
    <property type="term" value="P:positive regulation of Notch signaling pathway"/>
    <property type="evidence" value="ECO:0007669"/>
    <property type="project" value="TreeGrafter"/>
</dbReference>
<dbReference type="InterPro" id="IPR027951">
    <property type="entry name" value="Nepro_N"/>
</dbReference>
<dbReference type="PANTHER" id="PTHR34761">
    <property type="entry name" value="NUCLEOLUS AND NEURAL PROGENITOR PROTEIN"/>
    <property type="match status" value="1"/>
</dbReference>
<name>A0A8S4A8C8_9EUPU</name>
<evidence type="ECO:0000313" key="4">
    <source>
        <dbReference type="Proteomes" id="UP000678393"/>
    </source>
</evidence>
<dbReference type="OrthoDB" id="9899341at2759"/>
<organism evidence="3 4">
    <name type="scientific">Candidula unifasciata</name>
    <dbReference type="NCBI Taxonomy" id="100452"/>
    <lineage>
        <taxon>Eukaryota</taxon>
        <taxon>Metazoa</taxon>
        <taxon>Spiralia</taxon>
        <taxon>Lophotrochozoa</taxon>
        <taxon>Mollusca</taxon>
        <taxon>Gastropoda</taxon>
        <taxon>Heterobranchia</taxon>
        <taxon>Euthyneura</taxon>
        <taxon>Panpulmonata</taxon>
        <taxon>Eupulmonata</taxon>
        <taxon>Stylommatophora</taxon>
        <taxon>Helicina</taxon>
        <taxon>Helicoidea</taxon>
        <taxon>Geomitridae</taxon>
        <taxon>Candidula</taxon>
    </lineage>
</organism>
<accession>A0A8S4A8C8</accession>
<sequence length="205" mass="23819">LEQMHALSEPTYCRLKHNKNPALLSKLNDLENVLAVLKSCQKQQDKIMSEAKLLQIMIYKRRRQLRSEKSLQLVRRVQACLKRASTFGRLFTLIDDIHKDLLSAVAEMKKNDVVYLPAQQTWSYLLYLQLQYLKLLDINRSYCIAAFNHLSCQFATGMLIPQMVIFMGIMARIWLLSGSIAEKIQSCYGLVYVSREHFSRTNSAW</sequence>
<gene>
    <name evidence="3" type="ORF">CUNI_LOCUS20099</name>
</gene>
<feature type="domain" description="Nucleolus and neural progenitor protein-like N-terminal" evidence="2">
    <location>
        <begin position="28"/>
        <end position="189"/>
    </location>
</feature>
<dbReference type="EMBL" id="CAJHNH020007323">
    <property type="protein sequence ID" value="CAG5134541.1"/>
    <property type="molecule type" value="Genomic_DNA"/>
</dbReference>
<keyword evidence="1" id="KW-0812">Transmembrane</keyword>
<proteinExistence type="predicted"/>
<keyword evidence="4" id="KW-1185">Reference proteome</keyword>
<dbReference type="Pfam" id="PF14780">
    <property type="entry name" value="NEPRO_N"/>
    <property type="match status" value="1"/>
</dbReference>
<keyword evidence="1" id="KW-0472">Membrane</keyword>
<comment type="caution">
    <text evidence="3">The sequence shown here is derived from an EMBL/GenBank/DDBJ whole genome shotgun (WGS) entry which is preliminary data.</text>
</comment>
<dbReference type="Proteomes" id="UP000678393">
    <property type="component" value="Unassembled WGS sequence"/>
</dbReference>
<evidence type="ECO:0000313" key="3">
    <source>
        <dbReference type="EMBL" id="CAG5134541.1"/>
    </source>
</evidence>
<dbReference type="InterPro" id="IPR052835">
    <property type="entry name" value="Nepro"/>
</dbReference>
<feature type="non-terminal residue" evidence="3">
    <location>
        <position position="205"/>
    </location>
</feature>
<dbReference type="GO" id="GO:0005634">
    <property type="term" value="C:nucleus"/>
    <property type="evidence" value="ECO:0007669"/>
    <property type="project" value="TreeGrafter"/>
</dbReference>
<dbReference type="PANTHER" id="PTHR34761:SF1">
    <property type="entry name" value="NUCLEOLUS AND NEURAL PROGENITOR PROTEIN"/>
    <property type="match status" value="1"/>
</dbReference>
<feature type="transmembrane region" description="Helical" evidence="1">
    <location>
        <begin position="154"/>
        <end position="175"/>
    </location>
</feature>
<evidence type="ECO:0000259" key="2">
    <source>
        <dbReference type="Pfam" id="PF14780"/>
    </source>
</evidence>
<feature type="non-terminal residue" evidence="3">
    <location>
        <position position="1"/>
    </location>
</feature>
<keyword evidence="1" id="KW-1133">Transmembrane helix</keyword>
<reference evidence="3" key="1">
    <citation type="submission" date="2021-04" db="EMBL/GenBank/DDBJ databases">
        <authorList>
            <consortium name="Molecular Ecology Group"/>
        </authorList>
    </citation>
    <scope>NUCLEOTIDE SEQUENCE</scope>
</reference>